<evidence type="ECO:0000313" key="9">
    <source>
        <dbReference type="EMBL" id="SHM14696.1"/>
    </source>
</evidence>
<evidence type="ECO:0000256" key="5">
    <source>
        <dbReference type="SAM" id="Phobius"/>
    </source>
</evidence>
<evidence type="ECO:0000259" key="6">
    <source>
        <dbReference type="Pfam" id="PF00905"/>
    </source>
</evidence>
<dbReference type="Gene3D" id="3.40.710.10">
    <property type="entry name" value="DD-peptidase/beta-lactamase superfamily"/>
    <property type="match status" value="1"/>
</dbReference>
<evidence type="ECO:0000259" key="7">
    <source>
        <dbReference type="Pfam" id="PF03717"/>
    </source>
</evidence>
<dbReference type="InterPro" id="IPR012338">
    <property type="entry name" value="Beta-lactam/transpept-like"/>
</dbReference>
<comment type="subcellular location">
    <subcellularLocation>
        <location evidence="1">Membrane</location>
    </subcellularLocation>
</comment>
<feature type="domain" description="NTF2-like N-terminal transpeptidase" evidence="8">
    <location>
        <begin position="34"/>
        <end position="150"/>
    </location>
</feature>
<dbReference type="GO" id="GO:0071972">
    <property type="term" value="F:peptidoglycan L,D-transpeptidase activity"/>
    <property type="evidence" value="ECO:0007669"/>
    <property type="project" value="TreeGrafter"/>
</dbReference>
<dbReference type="GO" id="GO:0005886">
    <property type="term" value="C:plasma membrane"/>
    <property type="evidence" value="ECO:0007669"/>
    <property type="project" value="TreeGrafter"/>
</dbReference>
<dbReference type="GO" id="GO:0008658">
    <property type="term" value="F:penicillin binding"/>
    <property type="evidence" value="ECO:0007669"/>
    <property type="project" value="InterPro"/>
</dbReference>
<evidence type="ECO:0000256" key="3">
    <source>
        <dbReference type="ARBA" id="ARBA00023136"/>
    </source>
</evidence>
<feature type="region of interest" description="Disordered" evidence="4">
    <location>
        <begin position="603"/>
        <end position="622"/>
    </location>
</feature>
<dbReference type="Gene3D" id="3.30.1390.30">
    <property type="entry name" value="Penicillin-binding protein 2a, domain 3"/>
    <property type="match status" value="1"/>
</dbReference>
<dbReference type="Proteomes" id="UP000184206">
    <property type="component" value="Unassembled WGS sequence"/>
</dbReference>
<dbReference type="InterPro" id="IPR001460">
    <property type="entry name" value="PCN-bd_Tpept"/>
</dbReference>
<dbReference type="Gene3D" id="3.10.450.100">
    <property type="entry name" value="NTF2-like, domain 1"/>
    <property type="match status" value="1"/>
</dbReference>
<feature type="domain" description="Penicillin-binding protein dimerisation" evidence="7">
    <location>
        <begin position="160"/>
        <end position="320"/>
    </location>
</feature>
<keyword evidence="5" id="KW-0812">Transmembrane</keyword>
<dbReference type="GO" id="GO:0071555">
    <property type="term" value="P:cell wall organization"/>
    <property type="evidence" value="ECO:0007669"/>
    <property type="project" value="TreeGrafter"/>
</dbReference>
<dbReference type="PANTHER" id="PTHR30627:SF25">
    <property type="entry name" value="PENICILLIN-BINDING PROTEIN 3"/>
    <property type="match status" value="1"/>
</dbReference>
<dbReference type="Pfam" id="PF05223">
    <property type="entry name" value="MecA_N"/>
    <property type="match status" value="1"/>
</dbReference>
<dbReference type="RefSeq" id="WP_072710074.1">
    <property type="nucleotide sequence ID" value="NZ_FRCF01000006.1"/>
</dbReference>
<dbReference type="InterPro" id="IPR036138">
    <property type="entry name" value="PBP_dimer_sf"/>
</dbReference>
<organism evidence="9 10">
    <name type="scientific">Lacicoccus alkaliphilus DSM 16010</name>
    <dbReference type="NCBI Taxonomy" id="1123231"/>
    <lineage>
        <taxon>Bacteria</taxon>
        <taxon>Bacillati</taxon>
        <taxon>Bacillota</taxon>
        <taxon>Bacilli</taxon>
        <taxon>Bacillales</taxon>
        <taxon>Salinicoccaceae</taxon>
        <taxon>Lacicoccus</taxon>
    </lineage>
</organism>
<feature type="domain" description="Penicillin-binding protein transpeptidase" evidence="6">
    <location>
        <begin position="353"/>
        <end position="661"/>
    </location>
</feature>
<dbReference type="InterPro" id="IPR007887">
    <property type="entry name" value="MecA_N"/>
</dbReference>
<dbReference type="STRING" id="1123231.SAMN02745189_01622"/>
<dbReference type="SUPFAM" id="SSF54427">
    <property type="entry name" value="NTF2-like"/>
    <property type="match status" value="1"/>
</dbReference>
<dbReference type="EMBL" id="FRCF01000006">
    <property type="protein sequence ID" value="SHM14696.1"/>
    <property type="molecule type" value="Genomic_DNA"/>
</dbReference>
<dbReference type="InterPro" id="IPR032710">
    <property type="entry name" value="NTF2-like_dom_sf"/>
</dbReference>
<reference evidence="9 10" key="1">
    <citation type="submission" date="2016-11" db="EMBL/GenBank/DDBJ databases">
        <authorList>
            <person name="Jaros S."/>
            <person name="Januszkiewicz K."/>
            <person name="Wedrychowicz H."/>
        </authorList>
    </citation>
    <scope>NUCLEOTIDE SEQUENCE [LARGE SCALE GENOMIC DNA]</scope>
    <source>
        <strain evidence="9 10">DSM 16010</strain>
    </source>
</reference>
<evidence type="ECO:0000259" key="8">
    <source>
        <dbReference type="Pfam" id="PF05223"/>
    </source>
</evidence>
<sequence>MKKWIGVIIGVLAILGAAVFLMFNFTDIFQADEEEALAAYVSHYEDGNYEEIYETLSAGTRDRYAPEDVTERYEKLYGDLGVESRSIDGLEPDEERSTDHNKIYEGDWTVDTAYGELTRDMQISLLYDEAENEWDVEWTPDMIIPGLNGNRTLDFNFSNGVRGEIQSNSGEPLAFNGRKEVVGFTAGEVSEEDLTDLADVLEISEESLVSTYNQEWIGEGMFVPVKEAHRFSDEDKSKFGDNGLQVQEQPAREYALDAATFHLLGYVGEASAEEIEESDYLSAGDMTGKRGLEQLYDERLQPEGGYEVAITDNDGQVLDTLFSEAAEDGSDIVLTIDMDLQDVIFNELEDDSGASVALNPEDGDILAAVSYPSPSPYDFMFGITQDELDELQEDSENPLLGKFNRTTSPGSTQKILSSLVAMNTDGFDRDATREITGGSWQADDSWGGYTVNRYHVEDGAFDLGRAITSSDNIYFAQTMLDIGADRFIEGMHELGIGEEYDGDYPIYTSQVANDETIESDVLLADSAYGQGELLISPLQITAIYAGVVNGGDVYVPHILADTDEDIQVEGIAEEDDLAYLEGAMRSVVTDYHADDMERDYASFAGKTGTSENKMSQDTRGSETGWFIGYDQDEKDMMLSLYVEDVEDRGMSEYSAQKFADIHDAYREISE</sequence>
<dbReference type="SUPFAM" id="SSF56601">
    <property type="entry name" value="beta-lactamase/transpeptidase-like"/>
    <property type="match status" value="1"/>
</dbReference>
<dbReference type="OrthoDB" id="9766847at2"/>
<dbReference type="InterPro" id="IPR005311">
    <property type="entry name" value="PBP_dimer"/>
</dbReference>
<accession>A0A1M7GEW1</accession>
<gene>
    <name evidence="9" type="ORF">SAMN02745189_01622</name>
</gene>
<dbReference type="Gene3D" id="3.90.1310.10">
    <property type="entry name" value="Penicillin-binding protein 2a (Domain 2)"/>
    <property type="match status" value="1"/>
</dbReference>
<dbReference type="InterPro" id="IPR050515">
    <property type="entry name" value="Beta-lactam/transpept"/>
</dbReference>
<comment type="similarity">
    <text evidence="2">Belongs to the transpeptidase family.</text>
</comment>
<dbReference type="Pfam" id="PF00905">
    <property type="entry name" value="Transpeptidase"/>
    <property type="match status" value="1"/>
</dbReference>
<dbReference type="SUPFAM" id="SSF56519">
    <property type="entry name" value="Penicillin binding protein dimerisation domain"/>
    <property type="match status" value="1"/>
</dbReference>
<evidence type="ECO:0000313" key="10">
    <source>
        <dbReference type="Proteomes" id="UP000184206"/>
    </source>
</evidence>
<dbReference type="PANTHER" id="PTHR30627">
    <property type="entry name" value="PEPTIDOGLYCAN D,D-TRANSPEPTIDASE"/>
    <property type="match status" value="1"/>
</dbReference>
<proteinExistence type="inferred from homology"/>
<protein>
    <submittedName>
        <fullName evidence="9">Penicillin-binding protein 2 prime</fullName>
    </submittedName>
</protein>
<feature type="transmembrane region" description="Helical" evidence="5">
    <location>
        <begin position="7"/>
        <end position="25"/>
    </location>
</feature>
<keyword evidence="5" id="KW-1133">Transmembrane helix</keyword>
<keyword evidence="3 5" id="KW-0472">Membrane</keyword>
<evidence type="ECO:0000256" key="2">
    <source>
        <dbReference type="ARBA" id="ARBA00007171"/>
    </source>
</evidence>
<dbReference type="Pfam" id="PF03717">
    <property type="entry name" value="PBP_dimer"/>
    <property type="match status" value="1"/>
</dbReference>
<dbReference type="AlphaFoldDB" id="A0A1M7GEW1"/>
<name>A0A1M7GEW1_9BACL</name>
<keyword evidence="10" id="KW-1185">Reference proteome</keyword>
<evidence type="ECO:0000256" key="1">
    <source>
        <dbReference type="ARBA" id="ARBA00004370"/>
    </source>
</evidence>
<dbReference type="GO" id="GO:0046677">
    <property type="term" value="P:response to antibiotic"/>
    <property type="evidence" value="ECO:0007669"/>
    <property type="project" value="InterPro"/>
</dbReference>
<evidence type="ECO:0000256" key="4">
    <source>
        <dbReference type="SAM" id="MobiDB-lite"/>
    </source>
</evidence>